<evidence type="ECO:0000313" key="2">
    <source>
        <dbReference type="Proteomes" id="UP000026915"/>
    </source>
</evidence>
<protein>
    <submittedName>
        <fullName evidence="1">Uncharacterized protein</fullName>
    </submittedName>
</protein>
<name>A0A061F2Y7_THECC</name>
<dbReference type="InParanoid" id="A0A061F2Y7"/>
<dbReference type="Gramene" id="EOY11253">
    <property type="protein sequence ID" value="EOY11253"/>
    <property type="gene ID" value="TCM_026497"/>
</dbReference>
<evidence type="ECO:0000313" key="1">
    <source>
        <dbReference type="EMBL" id="EOY11253.1"/>
    </source>
</evidence>
<dbReference type="AlphaFoldDB" id="A0A061F2Y7"/>
<organism evidence="1 2">
    <name type="scientific">Theobroma cacao</name>
    <name type="common">Cacao</name>
    <name type="synonym">Cocoa</name>
    <dbReference type="NCBI Taxonomy" id="3641"/>
    <lineage>
        <taxon>Eukaryota</taxon>
        <taxon>Viridiplantae</taxon>
        <taxon>Streptophyta</taxon>
        <taxon>Embryophyta</taxon>
        <taxon>Tracheophyta</taxon>
        <taxon>Spermatophyta</taxon>
        <taxon>Magnoliopsida</taxon>
        <taxon>eudicotyledons</taxon>
        <taxon>Gunneridae</taxon>
        <taxon>Pentapetalae</taxon>
        <taxon>rosids</taxon>
        <taxon>malvids</taxon>
        <taxon>Malvales</taxon>
        <taxon>Malvaceae</taxon>
        <taxon>Byttnerioideae</taxon>
        <taxon>Theobroma</taxon>
    </lineage>
</organism>
<keyword evidence="2" id="KW-1185">Reference proteome</keyword>
<dbReference type="HOGENOM" id="CLU_2761238_0_0_1"/>
<accession>A0A061F2Y7</accession>
<reference evidence="1 2" key="1">
    <citation type="journal article" date="2013" name="Genome Biol.">
        <title>The genome sequence of the most widely cultivated cacao type and its use to identify candidate genes regulating pod color.</title>
        <authorList>
            <person name="Motamayor J.C."/>
            <person name="Mockaitis K."/>
            <person name="Schmutz J."/>
            <person name="Haiminen N."/>
            <person name="Iii D.L."/>
            <person name="Cornejo O."/>
            <person name="Findley S.D."/>
            <person name="Zheng P."/>
            <person name="Utro F."/>
            <person name="Royaert S."/>
            <person name="Saski C."/>
            <person name="Jenkins J."/>
            <person name="Podicheti R."/>
            <person name="Zhao M."/>
            <person name="Scheffler B.E."/>
            <person name="Stack J.C."/>
            <person name="Feltus F.A."/>
            <person name="Mustiga G.M."/>
            <person name="Amores F."/>
            <person name="Phillips W."/>
            <person name="Marelli J.P."/>
            <person name="May G.D."/>
            <person name="Shapiro H."/>
            <person name="Ma J."/>
            <person name="Bustamante C.D."/>
            <person name="Schnell R.J."/>
            <person name="Main D."/>
            <person name="Gilbert D."/>
            <person name="Parida L."/>
            <person name="Kuhn D.N."/>
        </authorList>
    </citation>
    <scope>NUCLEOTIDE SEQUENCE [LARGE SCALE GENOMIC DNA]</scope>
    <source>
        <strain evidence="2">cv. Matina 1-6</strain>
    </source>
</reference>
<gene>
    <name evidence="1" type="ORF">TCM_026497</name>
</gene>
<dbReference type="EMBL" id="CM001883">
    <property type="protein sequence ID" value="EOY11253.1"/>
    <property type="molecule type" value="Genomic_DNA"/>
</dbReference>
<dbReference type="OMA" id="QCQCINT"/>
<proteinExistence type="predicted"/>
<sequence length="73" mass="8306">MLMLTRKQLDKVLRWLGYTESQADDQVRWDAPNTVSILDRHDETGSRLVQSMAVGDQCQCINTIEEAVVGKEI</sequence>
<dbReference type="Proteomes" id="UP000026915">
    <property type="component" value="Chromosome 5"/>
</dbReference>